<evidence type="ECO:0000259" key="6">
    <source>
        <dbReference type="PROSITE" id="PS50102"/>
    </source>
</evidence>
<feature type="compositionally biased region" description="Gly residues" evidence="5">
    <location>
        <begin position="97"/>
        <end position="127"/>
    </location>
</feature>
<evidence type="ECO:0000313" key="8">
    <source>
        <dbReference type="Proteomes" id="UP000325113"/>
    </source>
</evidence>
<dbReference type="Proteomes" id="UP000325113">
    <property type="component" value="Unassembled WGS sequence"/>
</dbReference>
<feature type="region of interest" description="Disordered" evidence="5">
    <location>
        <begin position="469"/>
        <end position="603"/>
    </location>
</feature>
<feature type="region of interest" description="Disordered" evidence="5">
    <location>
        <begin position="304"/>
        <end position="347"/>
    </location>
</feature>
<sequence length="603" mass="58518">MRRMFVGGLLPGVPESSIKASLAEAMARLGFAPDEHGGPVLSVQRNPSNAFAFAEFSSPAAASAAASLSNTIIAGCTVRVQRPREYEEAMGVTPAHSGGGGGSGGGGSGSGSGSGHAGGGGSGGSGHDGGHDGGVPNAIGVTGGDAPNAAAAAVQTIHAGTGYEVALPKAPVLGSGLPPSLHGVPRLTPGGPELRLGPSRVLVVLNCMGDDEAADPAAVSRICSAIVAEAERLLDAEAEIADGEADTTEAEIDAEMERLRKQAIAATVAGSDSSPALPSRSDVARRIADAKSRVRARGFGTGELLSHHAPHAGPGEVPVPPPPSPGVPGQEADSAAPTDNGGAAVVPPGAARAVNAKPLLSVMAQREADAGAIVAVQSRVGPDGAHPSDLVGVLLGGPLVRQRWPHPEVPGAGRVFLEFDSAETAVRVADGIAGRSFNGRILVTSFLGERAYAARHLWGWGYAYGDGAEGAGASARRGDDGETAGGETASGEGAGSSHDEGALPPRPGRAVSSGGSGTQSAAAPAAAAAAGSSSSSSSSSAATSAAAAAPTAAAPAAAGPGAEGAAGAASDGDDDAAMSTDDDDDDAMAGPVTVGGIELDDVL</sequence>
<dbReference type="SMART" id="SM00360">
    <property type="entry name" value="RRM"/>
    <property type="match status" value="1"/>
</dbReference>
<keyword evidence="3" id="KW-0508">mRNA splicing</keyword>
<organism evidence="7 8">
    <name type="scientific">Cafeteria roenbergensis</name>
    <name type="common">Marine flagellate</name>
    <dbReference type="NCBI Taxonomy" id="33653"/>
    <lineage>
        <taxon>Eukaryota</taxon>
        <taxon>Sar</taxon>
        <taxon>Stramenopiles</taxon>
        <taxon>Bigyra</taxon>
        <taxon>Opalozoa</taxon>
        <taxon>Bicosoecida</taxon>
        <taxon>Cafeteriaceae</taxon>
        <taxon>Cafeteria</taxon>
    </lineage>
</organism>
<evidence type="ECO:0000256" key="5">
    <source>
        <dbReference type="SAM" id="MobiDB-lite"/>
    </source>
</evidence>
<evidence type="ECO:0000313" key="7">
    <source>
        <dbReference type="EMBL" id="KAA0149683.1"/>
    </source>
</evidence>
<accession>A0A5A8C9B4</accession>
<dbReference type="AlphaFoldDB" id="A0A5A8C9B4"/>
<dbReference type="PANTHER" id="PTHR23139">
    <property type="entry name" value="RNA-BINDING PROTEIN"/>
    <property type="match status" value="1"/>
</dbReference>
<name>A0A5A8C9B4_CAFRO</name>
<evidence type="ECO:0000256" key="1">
    <source>
        <dbReference type="ARBA" id="ARBA00022664"/>
    </source>
</evidence>
<feature type="region of interest" description="Disordered" evidence="5">
    <location>
        <begin position="89"/>
        <end position="141"/>
    </location>
</feature>
<dbReference type="Gene3D" id="3.30.70.330">
    <property type="match status" value="2"/>
</dbReference>
<dbReference type="GO" id="GO:0003723">
    <property type="term" value="F:RNA binding"/>
    <property type="evidence" value="ECO:0007669"/>
    <property type="project" value="UniProtKB-UniRule"/>
</dbReference>
<dbReference type="PROSITE" id="PS50102">
    <property type="entry name" value="RRM"/>
    <property type="match status" value="1"/>
</dbReference>
<protein>
    <recommendedName>
        <fullName evidence="6">RRM domain-containing protein</fullName>
    </recommendedName>
</protein>
<dbReference type="InterPro" id="IPR012677">
    <property type="entry name" value="Nucleotide-bd_a/b_plait_sf"/>
</dbReference>
<dbReference type="SUPFAM" id="SSF54928">
    <property type="entry name" value="RNA-binding domain, RBD"/>
    <property type="match status" value="1"/>
</dbReference>
<dbReference type="InterPro" id="IPR035979">
    <property type="entry name" value="RBD_domain_sf"/>
</dbReference>
<comment type="caution">
    <text evidence="7">The sequence shown here is derived from an EMBL/GenBank/DDBJ whole genome shotgun (WGS) entry which is preliminary data.</text>
</comment>
<dbReference type="GO" id="GO:0006397">
    <property type="term" value="P:mRNA processing"/>
    <property type="evidence" value="ECO:0007669"/>
    <property type="project" value="UniProtKB-KW"/>
</dbReference>
<dbReference type="InterPro" id="IPR000504">
    <property type="entry name" value="RRM_dom"/>
</dbReference>
<dbReference type="EMBL" id="VLTM01000132">
    <property type="protein sequence ID" value="KAA0149683.1"/>
    <property type="molecule type" value="Genomic_DNA"/>
</dbReference>
<dbReference type="GO" id="GO:0008380">
    <property type="term" value="P:RNA splicing"/>
    <property type="evidence" value="ECO:0007669"/>
    <property type="project" value="UniProtKB-KW"/>
</dbReference>
<keyword evidence="2 4" id="KW-0694">RNA-binding</keyword>
<feature type="compositionally biased region" description="Acidic residues" evidence="5">
    <location>
        <begin position="571"/>
        <end position="587"/>
    </location>
</feature>
<proteinExistence type="predicted"/>
<keyword evidence="1" id="KW-0507">mRNA processing</keyword>
<evidence type="ECO:0000256" key="4">
    <source>
        <dbReference type="PROSITE-ProRule" id="PRU00176"/>
    </source>
</evidence>
<evidence type="ECO:0000256" key="2">
    <source>
        <dbReference type="ARBA" id="ARBA00022884"/>
    </source>
</evidence>
<evidence type="ECO:0000256" key="3">
    <source>
        <dbReference type="ARBA" id="ARBA00023187"/>
    </source>
</evidence>
<reference evidence="7 8" key="1">
    <citation type="submission" date="2019-07" db="EMBL/GenBank/DDBJ databases">
        <title>Genomes of Cafeteria roenbergensis.</title>
        <authorList>
            <person name="Fischer M.G."/>
            <person name="Hackl T."/>
            <person name="Roman M."/>
        </authorList>
    </citation>
    <scope>NUCLEOTIDE SEQUENCE [LARGE SCALE GENOMIC DNA]</scope>
    <source>
        <strain evidence="7 8">Cflag</strain>
    </source>
</reference>
<feature type="compositionally biased region" description="Low complexity" evidence="5">
    <location>
        <begin position="518"/>
        <end position="570"/>
    </location>
</feature>
<gene>
    <name evidence="7" type="ORF">FNF31_07178</name>
</gene>
<feature type="domain" description="RRM" evidence="6">
    <location>
        <begin position="2"/>
        <end position="85"/>
    </location>
</feature>
<feature type="compositionally biased region" description="Pro residues" evidence="5">
    <location>
        <begin position="317"/>
        <end position="326"/>
    </location>
</feature>